<sequence>MSTETHPYLTRLDVLHAAGELIDIPSLVAANTHPWYNQTLCQVNDSVVRLGVVQGEYHWHKHDSLDEFFYVASGRFLIDLEQRSVDLRPGQAFVVPKGVLHRPRASEKTVILMVEGADIVPTGDA</sequence>
<dbReference type="InterPro" id="IPR052044">
    <property type="entry name" value="PKS_Associated_Protein"/>
</dbReference>
<feature type="domain" description="Cupin type-2" evidence="1">
    <location>
        <begin position="56"/>
        <end position="112"/>
    </location>
</feature>
<dbReference type="PANTHER" id="PTHR36114:SF1">
    <property type="entry name" value="16.7 KDA PROTEIN IN WHIE LOCUS"/>
    <property type="match status" value="1"/>
</dbReference>
<dbReference type="InterPro" id="IPR013096">
    <property type="entry name" value="Cupin_2"/>
</dbReference>
<dbReference type="Pfam" id="PF07883">
    <property type="entry name" value="Cupin_2"/>
    <property type="match status" value="1"/>
</dbReference>
<dbReference type="Proteomes" id="UP000235777">
    <property type="component" value="Unassembled WGS sequence"/>
</dbReference>
<reference evidence="2 3" key="1">
    <citation type="submission" date="2018-01" db="EMBL/GenBank/DDBJ databases">
        <title>Whole genome analyses suggest that Burkholderia sensu lato contains two further novel genera in the rhizoxinica-symbiotica group Mycetohabitans gen. nov., and Trinickia gen. nov.: implications for the evolution of diazotrophy and nodulation in the Burkholderiaceae.</title>
        <authorList>
            <person name="Estrada-de los Santos P."/>
            <person name="Palmer M."/>
            <person name="Chavez-Ramirez B."/>
            <person name="Beukes C."/>
            <person name="Steenkamp E.T."/>
            <person name="Hirsch A.M."/>
            <person name="Manyaka P."/>
            <person name="Maluk M."/>
            <person name="Lafos M."/>
            <person name="Crook M."/>
            <person name="Gross E."/>
            <person name="Simon M.F."/>
            <person name="Bueno dos Reis Junior F."/>
            <person name="Poole P.S."/>
            <person name="Venter S.N."/>
            <person name="James E.K."/>
        </authorList>
    </citation>
    <scope>NUCLEOTIDE SEQUENCE [LARGE SCALE GENOMIC DNA]</scope>
    <source>
        <strain evidence="2 3">JPY 581</strain>
    </source>
</reference>
<evidence type="ECO:0000259" key="1">
    <source>
        <dbReference type="Pfam" id="PF07883"/>
    </source>
</evidence>
<dbReference type="EMBL" id="PNYC01000010">
    <property type="protein sequence ID" value="PMS35708.1"/>
    <property type="molecule type" value="Genomic_DNA"/>
</dbReference>
<evidence type="ECO:0000313" key="2">
    <source>
        <dbReference type="EMBL" id="PMS35708.1"/>
    </source>
</evidence>
<dbReference type="InterPro" id="IPR014710">
    <property type="entry name" value="RmlC-like_jellyroll"/>
</dbReference>
<dbReference type="CDD" id="cd02226">
    <property type="entry name" value="cupin_YdbB-like"/>
    <property type="match status" value="1"/>
</dbReference>
<organism evidence="2 3">
    <name type="scientific">Trinickia symbiotica</name>
    <dbReference type="NCBI Taxonomy" id="863227"/>
    <lineage>
        <taxon>Bacteria</taxon>
        <taxon>Pseudomonadati</taxon>
        <taxon>Pseudomonadota</taxon>
        <taxon>Betaproteobacteria</taxon>
        <taxon>Burkholderiales</taxon>
        <taxon>Burkholderiaceae</taxon>
        <taxon>Trinickia</taxon>
    </lineage>
</organism>
<dbReference type="InterPro" id="IPR011051">
    <property type="entry name" value="RmlC_Cupin_sf"/>
</dbReference>
<evidence type="ECO:0000313" key="3">
    <source>
        <dbReference type="Proteomes" id="UP000235777"/>
    </source>
</evidence>
<accession>A0A2N7X1R9</accession>
<name>A0A2N7X1R9_9BURK</name>
<proteinExistence type="predicted"/>
<dbReference type="AlphaFoldDB" id="A0A2N7X1R9"/>
<comment type="caution">
    <text evidence="2">The sequence shown here is derived from an EMBL/GenBank/DDBJ whole genome shotgun (WGS) entry which is preliminary data.</text>
</comment>
<dbReference type="PANTHER" id="PTHR36114">
    <property type="entry name" value="16.7 KDA PROTEIN IN WHIE LOCUS"/>
    <property type="match status" value="1"/>
</dbReference>
<protein>
    <submittedName>
        <fullName evidence="2">Cupin domain-containing protein</fullName>
    </submittedName>
</protein>
<gene>
    <name evidence="2" type="ORF">C0Z20_16645</name>
</gene>
<dbReference type="RefSeq" id="WP_026229368.1">
    <property type="nucleotide sequence ID" value="NZ_KB890164.1"/>
</dbReference>
<dbReference type="OrthoDB" id="9794183at2"/>
<keyword evidence="3" id="KW-1185">Reference proteome</keyword>
<dbReference type="STRING" id="863227.GCA_000373005_00547"/>
<dbReference type="Gene3D" id="2.60.120.10">
    <property type="entry name" value="Jelly Rolls"/>
    <property type="match status" value="1"/>
</dbReference>
<dbReference type="SUPFAM" id="SSF51182">
    <property type="entry name" value="RmlC-like cupins"/>
    <property type="match status" value="1"/>
</dbReference>